<feature type="region of interest" description="Disordered" evidence="1">
    <location>
        <begin position="26"/>
        <end position="67"/>
    </location>
</feature>
<name>A0A9P6VW54_RHOMI</name>
<evidence type="ECO:0000256" key="1">
    <source>
        <dbReference type="SAM" id="MobiDB-lite"/>
    </source>
</evidence>
<feature type="region of interest" description="Disordered" evidence="1">
    <location>
        <begin position="231"/>
        <end position="251"/>
    </location>
</feature>
<gene>
    <name evidence="2" type="ORF">C6P46_000758</name>
</gene>
<evidence type="ECO:0000313" key="3">
    <source>
        <dbReference type="Proteomes" id="UP000777482"/>
    </source>
</evidence>
<feature type="region of interest" description="Disordered" evidence="1">
    <location>
        <begin position="151"/>
        <end position="216"/>
    </location>
</feature>
<protein>
    <submittedName>
        <fullName evidence="2">Uncharacterized protein</fullName>
    </submittedName>
</protein>
<dbReference type="AlphaFoldDB" id="A0A9P6VW54"/>
<feature type="compositionally biased region" description="Basic and acidic residues" evidence="1">
    <location>
        <begin position="167"/>
        <end position="183"/>
    </location>
</feature>
<accession>A0A9P6VW54</accession>
<comment type="caution">
    <text evidence="2">The sequence shown here is derived from an EMBL/GenBank/DDBJ whole genome shotgun (WGS) entry which is preliminary data.</text>
</comment>
<reference evidence="2 3" key="1">
    <citation type="submission" date="2020-11" db="EMBL/GenBank/DDBJ databases">
        <title>Kefir isolates.</title>
        <authorList>
            <person name="Marcisauskas S."/>
            <person name="Kim Y."/>
            <person name="Blasche S."/>
        </authorList>
    </citation>
    <scope>NUCLEOTIDE SEQUENCE [LARGE SCALE GENOMIC DNA]</scope>
    <source>
        <strain evidence="2 3">KR</strain>
    </source>
</reference>
<dbReference type="Proteomes" id="UP000777482">
    <property type="component" value="Unassembled WGS sequence"/>
</dbReference>
<proteinExistence type="predicted"/>
<organism evidence="2 3">
    <name type="scientific">Rhodotorula mucilaginosa</name>
    <name type="common">Yeast</name>
    <name type="synonym">Rhodotorula rubra</name>
    <dbReference type="NCBI Taxonomy" id="5537"/>
    <lineage>
        <taxon>Eukaryota</taxon>
        <taxon>Fungi</taxon>
        <taxon>Dikarya</taxon>
        <taxon>Basidiomycota</taxon>
        <taxon>Pucciniomycotina</taxon>
        <taxon>Microbotryomycetes</taxon>
        <taxon>Sporidiobolales</taxon>
        <taxon>Sporidiobolaceae</taxon>
        <taxon>Rhodotorula</taxon>
    </lineage>
</organism>
<feature type="region of interest" description="Disordered" evidence="1">
    <location>
        <begin position="82"/>
        <end position="119"/>
    </location>
</feature>
<sequence>MSSSLASTEEIFGALSLDEEGLGKVLPISDLSPMPSQGAAPSVCMDEQPSSESEVKFAGDSDGDQNEDERCRIIDSFAHNTNSGITAETDGGNGSDSGAVALSPEHPIQDESRCMTSPSLESPITLKDMLDFLHLDEEGLPKVLPIIDLSPMPPQGTASVSMPLLHTNDKSNSESEETSRDPDGDGDEDGNADKDRYTYEDGYEDPSAWQDGYEDAQDSIVVDDVAADLDGGAGGVGSLQKQKHAVHHKGE</sequence>
<feature type="compositionally biased region" description="Basic residues" evidence="1">
    <location>
        <begin position="241"/>
        <end position="251"/>
    </location>
</feature>
<evidence type="ECO:0000313" key="2">
    <source>
        <dbReference type="EMBL" id="KAG0655669.1"/>
    </source>
</evidence>
<keyword evidence="3" id="KW-1185">Reference proteome</keyword>
<dbReference type="EMBL" id="PUHQ01000114">
    <property type="protein sequence ID" value="KAG0655669.1"/>
    <property type="molecule type" value="Genomic_DNA"/>
</dbReference>